<reference evidence="3" key="1">
    <citation type="submission" date="2016-10" db="EMBL/GenBank/DDBJ databases">
        <authorList>
            <person name="Varghese N."/>
            <person name="Submissions S."/>
        </authorList>
    </citation>
    <scope>NUCLEOTIDE SEQUENCE [LARGE SCALE GENOMIC DNA]</scope>
    <source>
        <strain evidence="3">DSM 17298</strain>
    </source>
</reference>
<keyword evidence="1" id="KW-0812">Transmembrane</keyword>
<organism evidence="2 3">
    <name type="scientific">Algoriphagus boritolerans DSM 17298 = JCM 18970</name>
    <dbReference type="NCBI Taxonomy" id="1120964"/>
    <lineage>
        <taxon>Bacteria</taxon>
        <taxon>Pseudomonadati</taxon>
        <taxon>Bacteroidota</taxon>
        <taxon>Cytophagia</taxon>
        <taxon>Cytophagales</taxon>
        <taxon>Cyclobacteriaceae</taxon>
        <taxon>Algoriphagus</taxon>
    </lineage>
</organism>
<keyword evidence="1" id="KW-1133">Transmembrane helix</keyword>
<evidence type="ECO:0000313" key="2">
    <source>
        <dbReference type="EMBL" id="SEG47925.1"/>
    </source>
</evidence>
<name>A0A1H6AIS2_9BACT</name>
<evidence type="ECO:0000256" key="1">
    <source>
        <dbReference type="SAM" id="Phobius"/>
    </source>
</evidence>
<dbReference type="EMBL" id="FNVR01000045">
    <property type="protein sequence ID" value="SEG47925.1"/>
    <property type="molecule type" value="Genomic_DNA"/>
</dbReference>
<dbReference type="AlphaFoldDB" id="A0A1H6AIS2"/>
<dbReference type="OrthoDB" id="825832at2"/>
<feature type="transmembrane region" description="Helical" evidence="1">
    <location>
        <begin position="68"/>
        <end position="90"/>
    </location>
</feature>
<feature type="transmembrane region" description="Helical" evidence="1">
    <location>
        <begin position="21"/>
        <end position="40"/>
    </location>
</feature>
<gene>
    <name evidence="2" type="ORF">SAMN03080598_04132</name>
</gene>
<dbReference type="RefSeq" id="WP_103926676.1">
    <property type="nucleotide sequence ID" value="NZ_FNVR01000045.1"/>
</dbReference>
<evidence type="ECO:0000313" key="3">
    <source>
        <dbReference type="Proteomes" id="UP000236736"/>
    </source>
</evidence>
<protein>
    <submittedName>
        <fullName evidence="2">Uncharacterized protein</fullName>
    </submittedName>
</protein>
<sequence length="94" mass="10662">MNTTVSYTDPGAMLGKTVLKIGQVVLALLAVASGYMAYLASEGLFSGWDIEIEEDLVWLFPRIEPEEWIFYFFIGLAVKFLIWLGVLAWLDRKI</sequence>
<dbReference type="Proteomes" id="UP000236736">
    <property type="component" value="Unassembled WGS sequence"/>
</dbReference>
<proteinExistence type="predicted"/>
<keyword evidence="1" id="KW-0472">Membrane</keyword>
<accession>A0A1H6AIS2</accession>
<keyword evidence="3" id="KW-1185">Reference proteome</keyword>